<dbReference type="GO" id="GO:0000160">
    <property type="term" value="P:phosphorelay signal transduction system"/>
    <property type="evidence" value="ECO:0007669"/>
    <property type="project" value="InterPro"/>
</dbReference>
<dbReference type="Proteomes" id="UP000237608">
    <property type="component" value="Unassembled WGS sequence"/>
</dbReference>
<evidence type="ECO:0000313" key="3">
    <source>
        <dbReference type="EMBL" id="PQJ75628.1"/>
    </source>
</evidence>
<dbReference type="PROSITE" id="PS50894">
    <property type="entry name" value="HPT"/>
    <property type="match status" value="1"/>
</dbReference>
<feature type="domain" description="HPt" evidence="2">
    <location>
        <begin position="24"/>
        <end position="121"/>
    </location>
</feature>
<dbReference type="InterPro" id="IPR036641">
    <property type="entry name" value="HPT_dom_sf"/>
</dbReference>
<evidence type="ECO:0000259" key="2">
    <source>
        <dbReference type="PROSITE" id="PS50894"/>
    </source>
</evidence>
<feature type="modified residue" description="Phosphohistidine" evidence="1">
    <location>
        <position position="63"/>
    </location>
</feature>
<dbReference type="Pfam" id="PF01627">
    <property type="entry name" value="Hpt"/>
    <property type="match status" value="1"/>
</dbReference>
<sequence>MTPNNQIKSNIVDLTFLNENFGQDYDSYSQMIVYFLEQSDEKVQQLKESVQTSDFINIKAAAHFLKSSFNVMGLKSTQSLIEMEHLSIQQSNIEKISELLKEVVIDFDESVVEYKRILSIVTAPK</sequence>
<organism evidence="3 4">
    <name type="scientific">Polaribacter gangjinensis</name>
    <dbReference type="NCBI Taxonomy" id="574710"/>
    <lineage>
        <taxon>Bacteria</taxon>
        <taxon>Pseudomonadati</taxon>
        <taxon>Bacteroidota</taxon>
        <taxon>Flavobacteriia</taxon>
        <taxon>Flavobacteriales</taxon>
        <taxon>Flavobacteriaceae</taxon>
    </lineage>
</organism>
<accession>A0A2S7WDC4</accession>
<comment type="caution">
    <text evidence="3">The sequence shown here is derived from an EMBL/GenBank/DDBJ whole genome shotgun (WGS) entry which is preliminary data.</text>
</comment>
<proteinExistence type="predicted"/>
<dbReference type="OrthoDB" id="1201916at2"/>
<evidence type="ECO:0000256" key="1">
    <source>
        <dbReference type="PROSITE-ProRule" id="PRU00110"/>
    </source>
</evidence>
<dbReference type="SUPFAM" id="SSF47226">
    <property type="entry name" value="Histidine-containing phosphotransfer domain, HPT domain"/>
    <property type="match status" value="1"/>
</dbReference>
<dbReference type="GO" id="GO:0004672">
    <property type="term" value="F:protein kinase activity"/>
    <property type="evidence" value="ECO:0007669"/>
    <property type="project" value="UniProtKB-ARBA"/>
</dbReference>
<dbReference type="Gene3D" id="1.20.120.160">
    <property type="entry name" value="HPT domain"/>
    <property type="match status" value="1"/>
</dbReference>
<keyword evidence="1" id="KW-0597">Phosphoprotein</keyword>
<dbReference type="EMBL" id="MSCL01000001">
    <property type="protein sequence ID" value="PQJ75628.1"/>
    <property type="molecule type" value="Genomic_DNA"/>
</dbReference>
<dbReference type="InterPro" id="IPR008207">
    <property type="entry name" value="Sig_transdc_His_kin_Hpt_dom"/>
</dbReference>
<dbReference type="RefSeq" id="WP_105046775.1">
    <property type="nucleotide sequence ID" value="NZ_CP150662.1"/>
</dbReference>
<name>A0A2S7WDC4_9FLAO</name>
<protein>
    <recommendedName>
        <fullName evidence="2">HPt domain-containing protein</fullName>
    </recommendedName>
</protein>
<keyword evidence="4" id="KW-1185">Reference proteome</keyword>
<reference evidence="3 4" key="1">
    <citation type="submission" date="2016-12" db="EMBL/GenBank/DDBJ databases">
        <title>Trade-off between light-utilization and light-protection in marine flavobacteria.</title>
        <authorList>
            <person name="Kumagai Y."/>
            <person name="Yoshizawa S."/>
            <person name="Kogure K."/>
            <person name="Iwasaki W."/>
        </authorList>
    </citation>
    <scope>NUCLEOTIDE SEQUENCE [LARGE SCALE GENOMIC DNA]</scope>
    <source>
        <strain evidence="3 4">KCTC 22729</strain>
    </source>
</reference>
<evidence type="ECO:0000313" key="4">
    <source>
        <dbReference type="Proteomes" id="UP000237608"/>
    </source>
</evidence>
<dbReference type="AlphaFoldDB" id="A0A2S7WDC4"/>
<gene>
    <name evidence="3" type="ORF">BTO13_10480</name>
</gene>